<dbReference type="InterPro" id="IPR003593">
    <property type="entry name" value="AAA+_ATPase"/>
</dbReference>
<proteinExistence type="predicted"/>
<evidence type="ECO:0000256" key="6">
    <source>
        <dbReference type="ARBA" id="ARBA00023065"/>
    </source>
</evidence>
<keyword evidence="2" id="KW-0813">Transport</keyword>
<dbReference type="InterPro" id="IPR003959">
    <property type="entry name" value="ATPase_AAA_core"/>
</dbReference>
<dbReference type="InterPro" id="IPR038729">
    <property type="entry name" value="Rad50/SbcC_AAA"/>
</dbReference>
<accession>A0ABS6UKL7</accession>
<evidence type="ECO:0000313" key="9">
    <source>
        <dbReference type="EMBL" id="MBW0132816.1"/>
    </source>
</evidence>
<keyword evidence="10" id="KW-1185">Reference proteome</keyword>
<evidence type="ECO:0000256" key="3">
    <source>
        <dbReference type="ARBA" id="ARBA00022475"/>
    </source>
</evidence>
<feature type="domain" description="AAA+ ATPase" evidence="8">
    <location>
        <begin position="38"/>
        <end position="215"/>
    </location>
</feature>
<dbReference type="Pfam" id="PF13476">
    <property type="entry name" value="AAA_23"/>
    <property type="match status" value="1"/>
</dbReference>
<keyword evidence="6" id="KW-0406">Ion transport</keyword>
<keyword evidence="4" id="KW-0410">Iron transport</keyword>
<dbReference type="Proteomes" id="UP000694287">
    <property type="component" value="Unassembled WGS sequence"/>
</dbReference>
<dbReference type="PANTHER" id="PTHR42771:SF2">
    <property type="entry name" value="IRON(3+)-HYDROXAMATE IMPORT ATP-BINDING PROTEIN FHUC"/>
    <property type="match status" value="1"/>
</dbReference>
<dbReference type="EMBL" id="JADQDK010000001">
    <property type="protein sequence ID" value="MBW0132816.1"/>
    <property type="molecule type" value="Genomic_DNA"/>
</dbReference>
<evidence type="ECO:0000256" key="1">
    <source>
        <dbReference type="ARBA" id="ARBA00004202"/>
    </source>
</evidence>
<keyword evidence="3" id="KW-1003">Cell membrane</keyword>
<dbReference type="SMART" id="SM00382">
    <property type="entry name" value="AAA"/>
    <property type="match status" value="1"/>
</dbReference>
<evidence type="ECO:0000256" key="7">
    <source>
        <dbReference type="ARBA" id="ARBA00023136"/>
    </source>
</evidence>
<organism evidence="9 10">
    <name type="scientific">Pseudonocardia abyssalis</name>
    <dbReference type="NCBI Taxonomy" id="2792008"/>
    <lineage>
        <taxon>Bacteria</taxon>
        <taxon>Bacillati</taxon>
        <taxon>Actinomycetota</taxon>
        <taxon>Actinomycetes</taxon>
        <taxon>Pseudonocardiales</taxon>
        <taxon>Pseudonocardiaceae</taxon>
        <taxon>Pseudonocardia</taxon>
    </lineage>
</organism>
<evidence type="ECO:0000259" key="8">
    <source>
        <dbReference type="SMART" id="SM00382"/>
    </source>
</evidence>
<sequence>MPGRFVRYVALDEDAAGTGYPFDLPVVDGLRRAWLTLGPGVTFLVGENGSGKSTLVEGIAVAAGFNAEGGSRSFRFATRSSESSLGRALRVGRAPGRERTSFFLRAESYYNVATEIERLDREGGGPPLMPAYGGVSPHARSHGESFLDLLTHRFHPRGLYLLDEPEAALSTRGCIRALRRIDELARGGSQFLIATHSPVLLAVPGARILEIGDDGSLTPVRYDDALPVRATRAFLADPGRHV</sequence>
<keyword evidence="5" id="KW-0408">Iron</keyword>
<dbReference type="InterPro" id="IPR051535">
    <property type="entry name" value="Siderophore_ABC-ATPase"/>
</dbReference>
<dbReference type="RefSeq" id="WP_218615724.1">
    <property type="nucleotide sequence ID" value="NZ_JADQDK010000001.1"/>
</dbReference>
<evidence type="ECO:0000313" key="10">
    <source>
        <dbReference type="Proteomes" id="UP000694287"/>
    </source>
</evidence>
<dbReference type="Pfam" id="PF13304">
    <property type="entry name" value="AAA_21"/>
    <property type="match status" value="1"/>
</dbReference>
<evidence type="ECO:0000256" key="2">
    <source>
        <dbReference type="ARBA" id="ARBA00022448"/>
    </source>
</evidence>
<evidence type="ECO:0000256" key="5">
    <source>
        <dbReference type="ARBA" id="ARBA00023004"/>
    </source>
</evidence>
<keyword evidence="7" id="KW-0472">Membrane</keyword>
<comment type="subcellular location">
    <subcellularLocation>
        <location evidence="1">Cell membrane</location>
        <topology evidence="1">Peripheral membrane protein</topology>
    </subcellularLocation>
</comment>
<name>A0ABS6UKL7_9PSEU</name>
<dbReference type="PANTHER" id="PTHR42771">
    <property type="entry name" value="IRON(3+)-HYDROXAMATE IMPORT ATP-BINDING PROTEIN FHUC"/>
    <property type="match status" value="1"/>
</dbReference>
<comment type="caution">
    <text evidence="9">The sequence shown here is derived from an EMBL/GenBank/DDBJ whole genome shotgun (WGS) entry which is preliminary data.</text>
</comment>
<evidence type="ECO:0000256" key="4">
    <source>
        <dbReference type="ARBA" id="ARBA00022496"/>
    </source>
</evidence>
<gene>
    <name evidence="9" type="ORF">I4I81_00895</name>
</gene>
<protein>
    <submittedName>
        <fullName evidence="9">AAA family ATPase</fullName>
    </submittedName>
</protein>
<reference evidence="9 10" key="1">
    <citation type="submission" date="2020-11" db="EMBL/GenBank/DDBJ databases">
        <title>Pseudonocardia abyssalis sp. nov. and Pseudonocardia oceani sp. nov., description and phylogenomic analysis of two novel actinomycetes isolated from the deep Southern Ocean.</title>
        <authorList>
            <person name="Parra J."/>
        </authorList>
    </citation>
    <scope>NUCLEOTIDE SEQUENCE [LARGE SCALE GENOMIC DNA]</scope>
    <source>
        <strain evidence="9 10">KRD-168</strain>
    </source>
</reference>